<sequence length="329" mass="37017">MEEESSGVVKKMDKEVLVTAVSEGSSDFVRIKQEVDLPEDDTYYPMDFGISVEDEEEMNPVYVKMRSKEPGSSAKVLQVWYKSIRTRYVKIARKKSQFGVSDLTERDHWIMMKFGFLAKHIGKVRLKTNFRNSRLHDQVPRKLKVASSVCPGRVSPADLSILKVYSVNEDDDGPGGHKEPPPEDHMELFPPPPPPPDSCFSPGPGPSWRALESISKDGPGPEGGPAAQTSAEVQTASVNRKYEQFIQMQETVLMSMLQPKAVNERSAYGDWLKAVIEGFDRSVWRDFQIECSQLIHKYQCRNDQIFSGLPSKPSTSWSADNNEQPEGES</sequence>
<reference evidence="2" key="2">
    <citation type="submission" date="2021-01" db="UniProtKB">
        <authorList>
            <consortium name="EnsemblMetazoa"/>
        </authorList>
    </citation>
    <scope>IDENTIFICATION</scope>
</reference>
<dbReference type="Proteomes" id="UP000007110">
    <property type="component" value="Unassembled WGS sequence"/>
</dbReference>
<feature type="region of interest" description="Disordered" evidence="1">
    <location>
        <begin position="167"/>
        <end position="235"/>
    </location>
</feature>
<proteinExistence type="predicted"/>
<dbReference type="RefSeq" id="XP_030837549.1">
    <property type="nucleotide sequence ID" value="XM_030981689.1"/>
</dbReference>
<dbReference type="AlphaFoldDB" id="A0A7M7NJG4"/>
<reference evidence="3" key="1">
    <citation type="submission" date="2015-02" db="EMBL/GenBank/DDBJ databases">
        <title>Genome sequencing for Strongylocentrotus purpuratus.</title>
        <authorList>
            <person name="Murali S."/>
            <person name="Liu Y."/>
            <person name="Vee V."/>
            <person name="English A."/>
            <person name="Wang M."/>
            <person name="Skinner E."/>
            <person name="Han Y."/>
            <person name="Muzny D.M."/>
            <person name="Worley K.C."/>
            <person name="Gibbs R.A."/>
        </authorList>
    </citation>
    <scope>NUCLEOTIDE SEQUENCE</scope>
</reference>
<dbReference type="EnsemblMetazoa" id="XM_030981689">
    <property type="protein sequence ID" value="XP_030837549"/>
    <property type="gene ID" value="LOC105445385"/>
</dbReference>
<protein>
    <submittedName>
        <fullName evidence="2">Uncharacterized protein</fullName>
    </submittedName>
</protein>
<evidence type="ECO:0000313" key="3">
    <source>
        <dbReference type="Proteomes" id="UP000007110"/>
    </source>
</evidence>
<feature type="compositionally biased region" description="Basic and acidic residues" evidence="1">
    <location>
        <begin position="174"/>
        <end position="187"/>
    </location>
</feature>
<dbReference type="GeneID" id="105445385"/>
<feature type="compositionally biased region" description="Polar residues" evidence="1">
    <location>
        <begin position="312"/>
        <end position="322"/>
    </location>
</feature>
<evidence type="ECO:0000256" key="1">
    <source>
        <dbReference type="SAM" id="MobiDB-lite"/>
    </source>
</evidence>
<organism evidence="2 3">
    <name type="scientific">Strongylocentrotus purpuratus</name>
    <name type="common">Purple sea urchin</name>
    <dbReference type="NCBI Taxonomy" id="7668"/>
    <lineage>
        <taxon>Eukaryota</taxon>
        <taxon>Metazoa</taxon>
        <taxon>Echinodermata</taxon>
        <taxon>Eleutherozoa</taxon>
        <taxon>Echinozoa</taxon>
        <taxon>Echinoidea</taxon>
        <taxon>Euechinoidea</taxon>
        <taxon>Echinacea</taxon>
        <taxon>Camarodonta</taxon>
        <taxon>Echinidea</taxon>
        <taxon>Strongylocentrotidae</taxon>
        <taxon>Strongylocentrotus</taxon>
    </lineage>
</organism>
<keyword evidence="3" id="KW-1185">Reference proteome</keyword>
<feature type="region of interest" description="Disordered" evidence="1">
    <location>
        <begin position="309"/>
        <end position="329"/>
    </location>
</feature>
<accession>A0A7M7NJG4</accession>
<name>A0A7M7NJG4_STRPU</name>
<evidence type="ECO:0000313" key="2">
    <source>
        <dbReference type="EnsemblMetazoa" id="XP_030837549"/>
    </source>
</evidence>